<proteinExistence type="predicted"/>
<organism evidence="1 2">
    <name type="scientific">Acrasis kona</name>
    <dbReference type="NCBI Taxonomy" id="1008807"/>
    <lineage>
        <taxon>Eukaryota</taxon>
        <taxon>Discoba</taxon>
        <taxon>Heterolobosea</taxon>
        <taxon>Tetramitia</taxon>
        <taxon>Eutetramitia</taxon>
        <taxon>Acrasidae</taxon>
        <taxon>Acrasis</taxon>
    </lineage>
</organism>
<gene>
    <name evidence="1" type="ORF">AKO1_014714</name>
</gene>
<keyword evidence="2" id="KW-1185">Reference proteome</keyword>
<dbReference type="EMBL" id="JAOPGA020000950">
    <property type="protein sequence ID" value="KAL0483318.1"/>
    <property type="molecule type" value="Genomic_DNA"/>
</dbReference>
<dbReference type="AlphaFoldDB" id="A0AAW2Z0M4"/>
<name>A0AAW2Z0M4_9EUKA</name>
<reference evidence="1 2" key="1">
    <citation type="submission" date="2024-03" db="EMBL/GenBank/DDBJ databases">
        <title>The Acrasis kona genome and developmental transcriptomes reveal deep origins of eukaryotic multicellular pathways.</title>
        <authorList>
            <person name="Sheikh S."/>
            <person name="Fu C.-J."/>
            <person name="Brown M.W."/>
            <person name="Baldauf S.L."/>
        </authorList>
    </citation>
    <scope>NUCLEOTIDE SEQUENCE [LARGE SCALE GENOMIC DNA]</scope>
    <source>
        <strain evidence="1 2">ATCC MYA-3509</strain>
    </source>
</reference>
<evidence type="ECO:0000313" key="1">
    <source>
        <dbReference type="EMBL" id="KAL0483318.1"/>
    </source>
</evidence>
<sequence>MQSNSSKSVETEDFKRDIIAGSALSDCRNLAIAYMKARGSSNTMLYQRSESSFLDCVNDYAKMKAGAWSSARNGDNVYYFDRQNGTIQWNRPDQIDEDIQKGKLKYGQRGVEKCEFLHLQLVLCEKTVIGQTKGCNQEYRRFLECFKKYSKEPMASEN</sequence>
<accession>A0AAW2Z0M4</accession>
<protein>
    <submittedName>
        <fullName evidence="1">E3 ubiquitin-protein ligase</fullName>
    </submittedName>
</protein>
<dbReference type="Proteomes" id="UP001431209">
    <property type="component" value="Unassembled WGS sequence"/>
</dbReference>
<evidence type="ECO:0000313" key="2">
    <source>
        <dbReference type="Proteomes" id="UP001431209"/>
    </source>
</evidence>
<comment type="caution">
    <text evidence="1">The sequence shown here is derived from an EMBL/GenBank/DDBJ whole genome shotgun (WGS) entry which is preliminary data.</text>
</comment>